<gene>
    <name evidence="2" type="ORF">EHSB41UT_00408</name>
</gene>
<evidence type="ECO:0000313" key="3">
    <source>
        <dbReference type="Proteomes" id="UP000196573"/>
    </source>
</evidence>
<dbReference type="EMBL" id="FWPT01000001">
    <property type="protein sequence ID" value="SMA34508.1"/>
    <property type="molecule type" value="Genomic_DNA"/>
</dbReference>
<evidence type="ECO:0000313" key="2">
    <source>
        <dbReference type="EMBL" id="SMA34508.1"/>
    </source>
</evidence>
<organism evidence="2 3">
    <name type="scientific">Parendozoicomonas haliclonae</name>
    <dbReference type="NCBI Taxonomy" id="1960125"/>
    <lineage>
        <taxon>Bacteria</taxon>
        <taxon>Pseudomonadati</taxon>
        <taxon>Pseudomonadota</taxon>
        <taxon>Gammaproteobacteria</taxon>
        <taxon>Oceanospirillales</taxon>
        <taxon>Endozoicomonadaceae</taxon>
        <taxon>Parendozoicomonas</taxon>
    </lineage>
</organism>
<sequence>MIMQRLLPNTWPKTAAGTACILIGSLSGLTFADNQNSEFPSSYTETYTHTPEDEAINYRHMSLYTLKQQGLNRNGYTPASNTPQVHHTHHHDHWGWGGGWSGYCHHGHCGSSHSGESFSERVANGLTEVASVAAIVAVAAAAGYGIAQAAFTLWPYDGAASLTAIELPANSPWRITGYRLASGYALKDKHFDGSDDAQQVTRENKMFDRETNDHGRFLLLDQENWWGLTDYPLNADVEFTRFDDEQASEKITVNFQRTVTNGLKPGRLKAKILAARDSNDTTVYRHLKLSRHYPGWTEFSRWYHEPTRAVIDFESF</sequence>
<proteinExistence type="predicted"/>
<keyword evidence="3" id="KW-1185">Reference proteome</keyword>
<protein>
    <submittedName>
        <fullName evidence="2">Uncharacterized protein</fullName>
    </submittedName>
</protein>
<dbReference type="RefSeq" id="WP_087106387.1">
    <property type="nucleotide sequence ID" value="NZ_CBCSCN010000004.1"/>
</dbReference>
<feature type="signal peptide" evidence="1">
    <location>
        <begin position="1"/>
        <end position="32"/>
    </location>
</feature>
<dbReference type="AlphaFoldDB" id="A0A1X7AF28"/>
<accession>A0A1X7AF28</accession>
<dbReference type="Proteomes" id="UP000196573">
    <property type="component" value="Unassembled WGS sequence"/>
</dbReference>
<evidence type="ECO:0000256" key="1">
    <source>
        <dbReference type="SAM" id="SignalP"/>
    </source>
</evidence>
<reference evidence="2 3" key="1">
    <citation type="submission" date="2017-03" db="EMBL/GenBank/DDBJ databases">
        <authorList>
            <person name="Afonso C.L."/>
            <person name="Miller P.J."/>
            <person name="Scott M.A."/>
            <person name="Spackman E."/>
            <person name="Goraichik I."/>
            <person name="Dimitrov K.M."/>
            <person name="Suarez D.L."/>
            <person name="Swayne D.E."/>
        </authorList>
    </citation>
    <scope>NUCLEOTIDE SEQUENCE [LARGE SCALE GENOMIC DNA]</scope>
    <source>
        <strain evidence="2">SB41UT1</strain>
    </source>
</reference>
<name>A0A1X7AF28_9GAMM</name>
<keyword evidence="1" id="KW-0732">Signal</keyword>
<feature type="chain" id="PRO_5010857385" evidence="1">
    <location>
        <begin position="33"/>
        <end position="316"/>
    </location>
</feature>
<dbReference type="OrthoDB" id="6193481at2"/>